<dbReference type="AlphaFoldDB" id="A0A5B7G9Y7"/>
<keyword evidence="2" id="KW-0732">Signal</keyword>
<evidence type="ECO:0000313" key="3">
    <source>
        <dbReference type="EMBL" id="MPC53948.1"/>
    </source>
</evidence>
<evidence type="ECO:0000256" key="1">
    <source>
        <dbReference type="SAM" id="MobiDB-lite"/>
    </source>
</evidence>
<feature type="region of interest" description="Disordered" evidence="1">
    <location>
        <begin position="30"/>
        <end position="63"/>
    </location>
</feature>
<name>A0A5B7G9Y7_PORTR</name>
<feature type="compositionally biased region" description="Basic and acidic residues" evidence="1">
    <location>
        <begin position="52"/>
        <end position="63"/>
    </location>
</feature>
<feature type="chain" id="PRO_5023037572" evidence="2">
    <location>
        <begin position="30"/>
        <end position="63"/>
    </location>
</feature>
<evidence type="ECO:0000256" key="2">
    <source>
        <dbReference type="SAM" id="SignalP"/>
    </source>
</evidence>
<protein>
    <submittedName>
        <fullName evidence="3">Uncharacterized protein</fullName>
    </submittedName>
</protein>
<accession>A0A5B7G9Y7</accession>
<keyword evidence="4" id="KW-1185">Reference proteome</keyword>
<dbReference type="EMBL" id="VSRR010012003">
    <property type="protein sequence ID" value="MPC53948.1"/>
    <property type="molecule type" value="Genomic_DNA"/>
</dbReference>
<feature type="signal peptide" evidence="2">
    <location>
        <begin position="1"/>
        <end position="29"/>
    </location>
</feature>
<evidence type="ECO:0000313" key="4">
    <source>
        <dbReference type="Proteomes" id="UP000324222"/>
    </source>
</evidence>
<dbReference type="Proteomes" id="UP000324222">
    <property type="component" value="Unassembled WGS sequence"/>
</dbReference>
<gene>
    <name evidence="3" type="ORF">E2C01_047851</name>
</gene>
<organism evidence="3 4">
    <name type="scientific">Portunus trituberculatus</name>
    <name type="common">Swimming crab</name>
    <name type="synonym">Neptunus trituberculatus</name>
    <dbReference type="NCBI Taxonomy" id="210409"/>
    <lineage>
        <taxon>Eukaryota</taxon>
        <taxon>Metazoa</taxon>
        <taxon>Ecdysozoa</taxon>
        <taxon>Arthropoda</taxon>
        <taxon>Crustacea</taxon>
        <taxon>Multicrustacea</taxon>
        <taxon>Malacostraca</taxon>
        <taxon>Eumalacostraca</taxon>
        <taxon>Eucarida</taxon>
        <taxon>Decapoda</taxon>
        <taxon>Pleocyemata</taxon>
        <taxon>Brachyura</taxon>
        <taxon>Eubrachyura</taxon>
        <taxon>Portunoidea</taxon>
        <taxon>Portunidae</taxon>
        <taxon>Portuninae</taxon>
        <taxon>Portunus</taxon>
    </lineage>
</organism>
<sequence length="63" mass="7224">MGCLPTYLPTYLLACLPAFLLLIQREASAQRKARGPRDDRDFQASNNPGKQMTRDDYAMEEKF</sequence>
<reference evidence="3 4" key="1">
    <citation type="submission" date="2019-05" db="EMBL/GenBank/DDBJ databases">
        <title>Another draft genome of Portunus trituberculatus and its Hox gene families provides insights of decapod evolution.</title>
        <authorList>
            <person name="Jeong J.-H."/>
            <person name="Song I."/>
            <person name="Kim S."/>
            <person name="Choi T."/>
            <person name="Kim D."/>
            <person name="Ryu S."/>
            <person name="Kim W."/>
        </authorList>
    </citation>
    <scope>NUCLEOTIDE SEQUENCE [LARGE SCALE GENOMIC DNA]</scope>
    <source>
        <tissue evidence="3">Muscle</tissue>
    </source>
</reference>
<proteinExistence type="predicted"/>
<comment type="caution">
    <text evidence="3">The sequence shown here is derived from an EMBL/GenBank/DDBJ whole genome shotgun (WGS) entry which is preliminary data.</text>
</comment>